<name>A0ABS6MVY9_9GAMM</name>
<dbReference type="EMBL" id="JAHRGL010000019">
    <property type="protein sequence ID" value="MBV2132967.1"/>
    <property type="molecule type" value="Genomic_DNA"/>
</dbReference>
<comment type="pathway">
    <text evidence="1">Purine metabolism; IMP biosynthesis via de novo pathway; N(2)-formyl-N(1)-(5-phospho-D-ribosyl)glycinamide from N(1)-(5-phospho-D-ribosyl)glycinamide (10-formyl THF route): step 1/1.</text>
</comment>
<evidence type="ECO:0000256" key="3">
    <source>
        <dbReference type="ARBA" id="ARBA00022679"/>
    </source>
</evidence>
<dbReference type="CDD" id="cd08653">
    <property type="entry name" value="FMT_core_like_3"/>
    <property type="match status" value="1"/>
</dbReference>
<comment type="caution">
    <text evidence="6">The sequence shown here is derived from an EMBL/GenBank/DDBJ whole genome shotgun (WGS) entry which is preliminary data.</text>
</comment>
<organism evidence="6 7">
    <name type="scientific">Geopseudomonas aromaticivorans</name>
    <dbReference type="NCBI Taxonomy" id="2849492"/>
    <lineage>
        <taxon>Bacteria</taxon>
        <taxon>Pseudomonadati</taxon>
        <taxon>Pseudomonadota</taxon>
        <taxon>Gammaproteobacteria</taxon>
        <taxon>Pseudomonadales</taxon>
        <taxon>Pseudomonadaceae</taxon>
        <taxon>Geopseudomonas</taxon>
    </lineage>
</organism>
<dbReference type="EC" id="2.1.2.2" evidence="2"/>
<dbReference type="InterPro" id="IPR002376">
    <property type="entry name" value="Formyl_transf_N"/>
</dbReference>
<dbReference type="GO" id="GO:0016740">
    <property type="term" value="F:transferase activity"/>
    <property type="evidence" value="ECO:0007669"/>
    <property type="project" value="UniProtKB-KW"/>
</dbReference>
<dbReference type="Pfam" id="PF00551">
    <property type="entry name" value="Formyl_trans_N"/>
    <property type="match status" value="1"/>
</dbReference>
<accession>A0ABS6MVY9</accession>
<dbReference type="PANTHER" id="PTHR43369:SF2">
    <property type="entry name" value="PHOSPHORIBOSYLGLYCINAMIDE FORMYLTRANSFERASE"/>
    <property type="match status" value="1"/>
</dbReference>
<gene>
    <name evidence="6" type="ORF">KRX52_09150</name>
</gene>
<evidence type="ECO:0000313" key="7">
    <source>
        <dbReference type="Proteomes" id="UP000813068"/>
    </source>
</evidence>
<evidence type="ECO:0000259" key="5">
    <source>
        <dbReference type="Pfam" id="PF00551"/>
    </source>
</evidence>
<evidence type="ECO:0000256" key="1">
    <source>
        <dbReference type="ARBA" id="ARBA00005054"/>
    </source>
</evidence>
<reference evidence="6 7" key="1">
    <citation type="submission" date="2021-06" db="EMBL/GenBank/DDBJ databases">
        <title>Differences between aerobic and microaerobic xylene degrading microbial communities.</title>
        <authorList>
            <person name="Banerjee S."/>
            <person name="Tancsics A."/>
        </authorList>
    </citation>
    <scope>NUCLEOTIDE SEQUENCE [LARGE SCALE GENOMIC DNA]</scope>
    <source>
        <strain evidence="6 7">MAP12</strain>
    </source>
</reference>
<sequence>MESPQIRVAMLCGNGRSSRILYNSLATLPGVQIACVILENSPPALALLRGRVRKLGAARVAGQLLFMVYNRLHSRASAERIRQLMTDYDISDAPFPAEVPSRVDSINNPETIDLLAAARPDVVLVNGTRIIAASILSAIACPVINTHMGITPRYRGVHGGYWALARGDRENCGVTVHLIDPGIDTGGVLYQDIIHPESRDNFNTYPIHQMARAIPLIEAALDDIRHHQIQVKPGVMPSMLWSHPTLFEYLGNWVRSGAK</sequence>
<keyword evidence="3 6" id="KW-0808">Transferase</keyword>
<dbReference type="RefSeq" id="WP_217681429.1">
    <property type="nucleotide sequence ID" value="NZ_JAHRGL010000019.1"/>
</dbReference>
<evidence type="ECO:0000256" key="4">
    <source>
        <dbReference type="ARBA" id="ARBA00022755"/>
    </source>
</evidence>
<feature type="domain" description="Formyl transferase N-terminal" evidence="5">
    <location>
        <begin position="105"/>
        <end position="195"/>
    </location>
</feature>
<dbReference type="Proteomes" id="UP000813068">
    <property type="component" value="Unassembled WGS sequence"/>
</dbReference>
<evidence type="ECO:0000313" key="6">
    <source>
        <dbReference type="EMBL" id="MBV2132967.1"/>
    </source>
</evidence>
<keyword evidence="4" id="KW-0658">Purine biosynthesis</keyword>
<evidence type="ECO:0000256" key="2">
    <source>
        <dbReference type="ARBA" id="ARBA00012254"/>
    </source>
</evidence>
<dbReference type="PANTHER" id="PTHR43369">
    <property type="entry name" value="PHOSPHORIBOSYLGLYCINAMIDE FORMYLTRANSFERASE"/>
    <property type="match status" value="1"/>
</dbReference>
<protein>
    <recommendedName>
        <fullName evidence="2">phosphoribosylglycinamide formyltransferase 1</fullName>
        <ecNumber evidence="2">2.1.2.2</ecNumber>
    </recommendedName>
</protein>
<proteinExistence type="predicted"/>
<keyword evidence="7" id="KW-1185">Reference proteome</keyword>